<keyword evidence="2" id="KW-1185">Reference proteome</keyword>
<comment type="caution">
    <text evidence="1">The sequence shown here is derived from an EMBL/GenBank/DDBJ whole genome shotgun (WGS) entry which is preliminary data.</text>
</comment>
<proteinExistence type="predicted"/>
<gene>
    <name evidence="1" type="ORF">EV420DRAFT_1561621</name>
</gene>
<dbReference type="GeneID" id="85357419"/>
<name>A0AA39K152_ARMTA</name>
<sequence length="171" mass="19035">MLAARRSTSKYLVLMSTYRYFERAMLTSRTCRVAHPQALRRQPSRLELRSDTYCYLKPGPPRSLSAQTSTMVTPMLLFAAPLYKLTSSHDFVHPSTTPQTLLSDTSHSPTAKPTTYSSMDNFDSLSLGLELDFEPAELFPQQIPAAELESPIPIDLERQDAVIHGAGCVIA</sequence>
<dbReference type="AlphaFoldDB" id="A0AA39K152"/>
<dbReference type="RefSeq" id="XP_060327576.1">
    <property type="nucleotide sequence ID" value="XM_060473871.1"/>
</dbReference>
<evidence type="ECO:0000313" key="2">
    <source>
        <dbReference type="Proteomes" id="UP001175211"/>
    </source>
</evidence>
<dbReference type="EMBL" id="JAUEPS010000034">
    <property type="protein sequence ID" value="KAK0451239.1"/>
    <property type="molecule type" value="Genomic_DNA"/>
</dbReference>
<organism evidence="1 2">
    <name type="scientific">Armillaria tabescens</name>
    <name type="common">Ringless honey mushroom</name>
    <name type="synonym">Agaricus tabescens</name>
    <dbReference type="NCBI Taxonomy" id="1929756"/>
    <lineage>
        <taxon>Eukaryota</taxon>
        <taxon>Fungi</taxon>
        <taxon>Dikarya</taxon>
        <taxon>Basidiomycota</taxon>
        <taxon>Agaricomycotina</taxon>
        <taxon>Agaricomycetes</taxon>
        <taxon>Agaricomycetidae</taxon>
        <taxon>Agaricales</taxon>
        <taxon>Marasmiineae</taxon>
        <taxon>Physalacriaceae</taxon>
        <taxon>Desarmillaria</taxon>
    </lineage>
</organism>
<reference evidence="1" key="1">
    <citation type="submission" date="2023-06" db="EMBL/GenBank/DDBJ databases">
        <authorList>
            <consortium name="Lawrence Berkeley National Laboratory"/>
            <person name="Ahrendt S."/>
            <person name="Sahu N."/>
            <person name="Indic B."/>
            <person name="Wong-Bajracharya J."/>
            <person name="Merenyi Z."/>
            <person name="Ke H.-M."/>
            <person name="Monk M."/>
            <person name="Kocsube S."/>
            <person name="Drula E."/>
            <person name="Lipzen A."/>
            <person name="Balint B."/>
            <person name="Henrissat B."/>
            <person name="Andreopoulos B."/>
            <person name="Martin F.M."/>
            <person name="Harder C.B."/>
            <person name="Rigling D."/>
            <person name="Ford K.L."/>
            <person name="Foster G.D."/>
            <person name="Pangilinan J."/>
            <person name="Papanicolaou A."/>
            <person name="Barry K."/>
            <person name="LaButti K."/>
            <person name="Viragh M."/>
            <person name="Koriabine M."/>
            <person name="Yan M."/>
            <person name="Riley R."/>
            <person name="Champramary S."/>
            <person name="Plett K.L."/>
            <person name="Tsai I.J."/>
            <person name="Slot J."/>
            <person name="Sipos G."/>
            <person name="Plett J."/>
            <person name="Nagy L.G."/>
            <person name="Grigoriev I.V."/>
        </authorList>
    </citation>
    <scope>NUCLEOTIDE SEQUENCE</scope>
    <source>
        <strain evidence="1">CCBAS 213</strain>
    </source>
</reference>
<dbReference type="Proteomes" id="UP001175211">
    <property type="component" value="Unassembled WGS sequence"/>
</dbReference>
<accession>A0AA39K152</accession>
<evidence type="ECO:0000313" key="1">
    <source>
        <dbReference type="EMBL" id="KAK0451239.1"/>
    </source>
</evidence>
<protein>
    <submittedName>
        <fullName evidence="1">Uncharacterized protein</fullName>
    </submittedName>
</protein>